<keyword evidence="2 4" id="KW-0732">Signal</keyword>
<dbReference type="PROSITE" id="PS51318">
    <property type="entry name" value="TAT"/>
    <property type="match status" value="1"/>
</dbReference>
<dbReference type="OrthoDB" id="9803751at2"/>
<feature type="signal peptide" evidence="4">
    <location>
        <begin position="1"/>
        <end position="26"/>
    </location>
</feature>
<dbReference type="PANTHER" id="PTHR42693:SF53">
    <property type="entry name" value="ENDO-4-O-SULFATASE"/>
    <property type="match status" value="1"/>
</dbReference>
<evidence type="ECO:0000256" key="2">
    <source>
        <dbReference type="ARBA" id="ARBA00022729"/>
    </source>
</evidence>
<dbReference type="Gene3D" id="3.40.720.10">
    <property type="entry name" value="Alkaline Phosphatase, subunit A"/>
    <property type="match status" value="1"/>
</dbReference>
<evidence type="ECO:0000259" key="5">
    <source>
        <dbReference type="Pfam" id="PF00884"/>
    </source>
</evidence>
<reference evidence="7" key="1">
    <citation type="submission" date="2017-09" db="EMBL/GenBank/DDBJ databases">
        <title>FDA dAtabase for Regulatory Grade micrObial Sequences (FDA-ARGOS): Supporting development and validation of Infectious Disease Dx tests.</title>
        <authorList>
            <person name="Goldberg B."/>
            <person name="Campos J."/>
            <person name="Tallon L."/>
            <person name="Sadzewicz L."/>
            <person name="Ott S."/>
            <person name="Zhao X."/>
            <person name="Nagaraj S."/>
            <person name="Vavikolanu K."/>
            <person name="Aluvathingal J."/>
            <person name="Nadendla S."/>
            <person name="Geyer C."/>
            <person name="Sichtig H."/>
        </authorList>
    </citation>
    <scope>NUCLEOTIDE SEQUENCE [LARGE SCALE GENOMIC DNA]</scope>
    <source>
        <strain evidence="7">FDAARGOS_370</strain>
    </source>
</reference>
<evidence type="ECO:0000256" key="3">
    <source>
        <dbReference type="ARBA" id="ARBA00022801"/>
    </source>
</evidence>
<dbReference type="NCBIfam" id="TIGR01409">
    <property type="entry name" value="TAT_signal_seq"/>
    <property type="match status" value="1"/>
</dbReference>
<dbReference type="CDD" id="cd16034">
    <property type="entry name" value="sulfatase_like"/>
    <property type="match status" value="1"/>
</dbReference>
<evidence type="ECO:0000256" key="4">
    <source>
        <dbReference type="SAM" id="SignalP"/>
    </source>
</evidence>
<dbReference type="RefSeq" id="WP_035596591.1">
    <property type="nucleotide sequence ID" value="NZ_AP028090.1"/>
</dbReference>
<accession>A0A2A7U024</accession>
<dbReference type="InterPro" id="IPR000917">
    <property type="entry name" value="Sulfatase_N"/>
</dbReference>
<keyword evidence="3" id="KW-0378">Hydrolase</keyword>
<dbReference type="InterPro" id="IPR019546">
    <property type="entry name" value="TAT_signal_bac_arc"/>
</dbReference>
<dbReference type="PANTHER" id="PTHR42693">
    <property type="entry name" value="ARYLSULFATASE FAMILY MEMBER"/>
    <property type="match status" value="1"/>
</dbReference>
<dbReference type="InterPro" id="IPR006311">
    <property type="entry name" value="TAT_signal"/>
</dbReference>
<dbReference type="AlphaFoldDB" id="A0A2A7U024"/>
<evidence type="ECO:0000313" key="7">
    <source>
        <dbReference type="Proteomes" id="UP000219788"/>
    </source>
</evidence>
<dbReference type="InterPro" id="IPR017850">
    <property type="entry name" value="Alkaline_phosphatase_core_sf"/>
</dbReference>
<dbReference type="SUPFAM" id="SSF53649">
    <property type="entry name" value="Alkaline phosphatase-like"/>
    <property type="match status" value="1"/>
</dbReference>
<sequence>MSVTRRSFLKGLAAGGAAISAPATLAATLGQTQGQDKPGRPKDAPNLLIVFPDEFRTQALQFMGQDPSLTPNLNAFAKQSRVMRQAVSNYPLCTPFRGMLMTGQYPIRNGITGNAHDFGGKVGIELSRYAQCWSDVLKKLDYSTGYIGKWHLDAPHAPYIESYNNPMEGRYWNDWTAPDRRHGFDFWYSYGTYDLHMRPMYWGNTTPREKPMFVDQWSAEHEADMAIKFLRNDEGNFRAADKPFALVVSMNPPHSPYDQVPQKYLDRFAGKTSRDLNTRPNVDWQANYQEGYGPQYFKEYMAMVNGVDEQFGRILAELDKQGLADNTLVVFFSDHGCCLGANGQPTKNVAYEEAMRIPMMFRLPGKIAPGNDDALMSAPDIYPTILGLMGLEQWIPGTVEGNNLAERITSGKGETASSQLYLFVPYGEPSFGRRGVRTASHTLVIDRQDGQPLKYTLYDNINDPYQMKNIAAGNQALIQKLTDEELLPWLEKTGDSWRPVEFTTATTNKLNKKVAECAKAS</sequence>
<gene>
    <name evidence="6" type="ORF">CRM76_06845</name>
</gene>
<dbReference type="EMBL" id="PDDV01000013">
    <property type="protein sequence ID" value="PEH71679.1"/>
    <property type="molecule type" value="Genomic_DNA"/>
</dbReference>
<organism evidence="6 7">
    <name type="scientific">Edwardsiella tarda</name>
    <dbReference type="NCBI Taxonomy" id="636"/>
    <lineage>
        <taxon>Bacteria</taxon>
        <taxon>Pseudomonadati</taxon>
        <taxon>Pseudomonadota</taxon>
        <taxon>Gammaproteobacteria</taxon>
        <taxon>Enterobacterales</taxon>
        <taxon>Hafniaceae</taxon>
        <taxon>Edwardsiella</taxon>
    </lineage>
</organism>
<comment type="caution">
    <text evidence="6">The sequence shown here is derived from an EMBL/GenBank/DDBJ whole genome shotgun (WGS) entry which is preliminary data.</text>
</comment>
<proteinExistence type="inferred from homology"/>
<dbReference type="STRING" id="636.AAW15_02445"/>
<comment type="similarity">
    <text evidence="1">Belongs to the sulfatase family.</text>
</comment>
<feature type="domain" description="Sulfatase N-terminal" evidence="5">
    <location>
        <begin position="45"/>
        <end position="390"/>
    </location>
</feature>
<protein>
    <submittedName>
        <fullName evidence="6">Sulfatase</fullName>
    </submittedName>
</protein>
<feature type="chain" id="PRO_5013332463" evidence="4">
    <location>
        <begin position="27"/>
        <end position="521"/>
    </location>
</feature>
<dbReference type="Gene3D" id="3.30.1120.10">
    <property type="match status" value="1"/>
</dbReference>
<dbReference type="Pfam" id="PF00884">
    <property type="entry name" value="Sulfatase"/>
    <property type="match status" value="1"/>
</dbReference>
<evidence type="ECO:0000256" key="1">
    <source>
        <dbReference type="ARBA" id="ARBA00008779"/>
    </source>
</evidence>
<dbReference type="InterPro" id="IPR050738">
    <property type="entry name" value="Sulfatase"/>
</dbReference>
<name>A0A2A7U024_EDWTA</name>
<dbReference type="GO" id="GO:0004065">
    <property type="term" value="F:arylsulfatase activity"/>
    <property type="evidence" value="ECO:0007669"/>
    <property type="project" value="TreeGrafter"/>
</dbReference>
<evidence type="ECO:0000313" key="6">
    <source>
        <dbReference type="EMBL" id="PEH71679.1"/>
    </source>
</evidence>
<dbReference type="Pfam" id="PF10518">
    <property type="entry name" value="TAT_signal"/>
    <property type="match status" value="1"/>
</dbReference>
<dbReference type="GeneID" id="93125213"/>
<dbReference type="Proteomes" id="UP000219788">
    <property type="component" value="Unassembled WGS sequence"/>
</dbReference>